<feature type="domain" description="Enoyl reductase (ER)" evidence="2">
    <location>
        <begin position="20"/>
        <end position="333"/>
    </location>
</feature>
<keyword evidence="4" id="KW-1185">Reference proteome</keyword>
<accession>A0ABV5AFD7</accession>
<dbReference type="InterPro" id="IPR041694">
    <property type="entry name" value="ADH_N_2"/>
</dbReference>
<dbReference type="InterPro" id="IPR020843">
    <property type="entry name" value="ER"/>
</dbReference>
<dbReference type="SMART" id="SM00829">
    <property type="entry name" value="PKS_ER"/>
    <property type="match status" value="1"/>
</dbReference>
<dbReference type="Gene3D" id="3.40.50.720">
    <property type="entry name" value="NAD(P)-binding Rossmann-like Domain"/>
    <property type="match status" value="1"/>
</dbReference>
<dbReference type="InterPro" id="IPR045010">
    <property type="entry name" value="MDR_fam"/>
</dbReference>
<evidence type="ECO:0000313" key="3">
    <source>
        <dbReference type="EMBL" id="MFB5190958.1"/>
    </source>
</evidence>
<dbReference type="PANTHER" id="PTHR43205">
    <property type="entry name" value="PROSTAGLANDIN REDUCTASE"/>
    <property type="match status" value="1"/>
</dbReference>
<dbReference type="SUPFAM" id="SSF51735">
    <property type="entry name" value="NAD(P)-binding Rossmann-fold domains"/>
    <property type="match status" value="1"/>
</dbReference>
<dbReference type="Pfam" id="PF00107">
    <property type="entry name" value="ADH_zinc_N"/>
    <property type="match status" value="1"/>
</dbReference>
<keyword evidence="1" id="KW-0560">Oxidoreductase</keyword>
<dbReference type="RefSeq" id="WP_275474620.1">
    <property type="nucleotide sequence ID" value="NZ_CP162940.1"/>
</dbReference>
<organism evidence="3 4">
    <name type="scientific">Alicyclobacillus fastidiosus</name>
    <dbReference type="NCBI Taxonomy" id="392011"/>
    <lineage>
        <taxon>Bacteria</taxon>
        <taxon>Bacillati</taxon>
        <taxon>Bacillota</taxon>
        <taxon>Bacilli</taxon>
        <taxon>Bacillales</taxon>
        <taxon>Alicyclobacillaceae</taxon>
        <taxon>Alicyclobacillus</taxon>
    </lineage>
</organism>
<dbReference type="Pfam" id="PF16884">
    <property type="entry name" value="ADH_N_2"/>
    <property type="match status" value="1"/>
</dbReference>
<comment type="caution">
    <text evidence="3">The sequence shown here is derived from an EMBL/GenBank/DDBJ whole genome shotgun (WGS) entry which is preliminary data.</text>
</comment>
<evidence type="ECO:0000256" key="1">
    <source>
        <dbReference type="ARBA" id="ARBA00023002"/>
    </source>
</evidence>
<evidence type="ECO:0000259" key="2">
    <source>
        <dbReference type="SMART" id="SM00829"/>
    </source>
</evidence>
<reference evidence="3 4" key="1">
    <citation type="journal article" date="2024" name="Int. J. Mol. Sci.">
        <title>Exploration of Alicyclobacillus spp. Genome in Search of Antibiotic Resistance.</title>
        <authorList>
            <person name="Bucka-Kolendo J."/>
            <person name="Kiousi D.E."/>
            <person name="Dekowska A."/>
            <person name="Mikolajczuk-Szczyrba A."/>
            <person name="Karadedos D.M."/>
            <person name="Michael P."/>
            <person name="Galanis A."/>
            <person name="Sokolowska B."/>
        </authorList>
    </citation>
    <scope>NUCLEOTIDE SEQUENCE [LARGE SCALE GENOMIC DNA]</scope>
    <source>
        <strain evidence="3 4">KKP 3000</strain>
    </source>
</reference>
<sequence length="335" mass="35823">MPQLEASRIVLASRPKGKPTAENFRTETILLPAPGPGEILVKALYLSVDPYMRGRMSEAKSYVPPYEIGGVVGGGAVAEVVESGDDSFQPGDVVSGQFGWQTHALVPAKHLRKIDPSLAPMTASLGLLGVTGLTAYFGLIDICSPQPNETVVVSGAAGAVGMTVGQIAKILGCRVVGIAGSDEKVQYLTDKLGFDEAINYKTTDNLTKALKHVCPQGIDIYFDNVGGEISDAVFRSLNTGARISVCGQIALYNLEQPDVGPRLLTQVLIHRALVKGFIISDYAARFPEGVKQLAKWYHDGQLKFEETIAEGFDQTVDAFLDLFSGANLGKQIVRV</sequence>
<dbReference type="InterPro" id="IPR036291">
    <property type="entry name" value="NAD(P)-bd_dom_sf"/>
</dbReference>
<proteinExistence type="predicted"/>
<dbReference type="SUPFAM" id="SSF50129">
    <property type="entry name" value="GroES-like"/>
    <property type="match status" value="1"/>
</dbReference>
<gene>
    <name evidence="3" type="ORF">KKP3000_004454</name>
</gene>
<dbReference type="InterPro" id="IPR011032">
    <property type="entry name" value="GroES-like_sf"/>
</dbReference>
<dbReference type="PANTHER" id="PTHR43205:SF7">
    <property type="entry name" value="PROSTAGLANDIN REDUCTASE 1"/>
    <property type="match status" value="1"/>
</dbReference>
<evidence type="ECO:0000313" key="4">
    <source>
        <dbReference type="Proteomes" id="UP001579974"/>
    </source>
</evidence>
<dbReference type="EMBL" id="JBDXSU010000008">
    <property type="protein sequence ID" value="MFB5190958.1"/>
    <property type="molecule type" value="Genomic_DNA"/>
</dbReference>
<dbReference type="Gene3D" id="3.90.180.10">
    <property type="entry name" value="Medium-chain alcohol dehydrogenases, catalytic domain"/>
    <property type="match status" value="1"/>
</dbReference>
<name>A0ABV5AFD7_9BACL</name>
<dbReference type="CDD" id="cd05288">
    <property type="entry name" value="PGDH"/>
    <property type="match status" value="1"/>
</dbReference>
<protein>
    <submittedName>
        <fullName evidence="3">NADP-dependent oxidoreductase</fullName>
    </submittedName>
</protein>
<dbReference type="InterPro" id="IPR013149">
    <property type="entry name" value="ADH-like_C"/>
</dbReference>
<dbReference type="Proteomes" id="UP001579974">
    <property type="component" value="Unassembled WGS sequence"/>
</dbReference>